<feature type="compositionally biased region" description="Low complexity" evidence="1">
    <location>
        <begin position="128"/>
        <end position="160"/>
    </location>
</feature>
<feature type="chain" id="PRO_5002025891" evidence="2">
    <location>
        <begin position="17"/>
        <end position="208"/>
    </location>
</feature>
<accession>A0A0A7CN11</accession>
<dbReference type="AlphaFoldDB" id="A0A0A7CN11"/>
<evidence type="ECO:0000256" key="2">
    <source>
        <dbReference type="SAM" id="SignalP"/>
    </source>
</evidence>
<feature type="region of interest" description="Disordered" evidence="1">
    <location>
        <begin position="128"/>
        <end position="192"/>
    </location>
</feature>
<reference evidence="3" key="1">
    <citation type="journal article" date="2014" name="Genome Biol. Evol.">
        <title>The secreted proteins of Achlya hypogyna and Thraustotheca clavata identify the ancestral oomycete secretome and reveal gene acquisitions by horizontal gene transfer.</title>
        <authorList>
            <person name="Misner I."/>
            <person name="Blouin N."/>
            <person name="Leonard G."/>
            <person name="Richards T.A."/>
            <person name="Lane C.E."/>
        </authorList>
    </citation>
    <scope>NUCLEOTIDE SEQUENCE</scope>
    <source>
        <strain evidence="3">ATCC 48635</strain>
    </source>
</reference>
<protein>
    <submittedName>
        <fullName evidence="3">Secreted protein</fullName>
    </submittedName>
</protein>
<keyword evidence="2" id="KW-0732">Signal</keyword>
<dbReference type="EMBL" id="KM038353">
    <property type="protein sequence ID" value="AIG55814.1"/>
    <property type="molecule type" value="Genomic_DNA"/>
</dbReference>
<organism evidence="3">
    <name type="scientific">Achlya hypogyna</name>
    <name type="common">Oomycete</name>
    <name type="synonym">Protoachlya hypogyna</name>
    <dbReference type="NCBI Taxonomy" id="1202772"/>
    <lineage>
        <taxon>Eukaryota</taxon>
        <taxon>Sar</taxon>
        <taxon>Stramenopiles</taxon>
        <taxon>Oomycota</taxon>
        <taxon>Saprolegniomycetes</taxon>
        <taxon>Saprolegniales</taxon>
        <taxon>Achlyaceae</taxon>
        <taxon>Achlya</taxon>
    </lineage>
</organism>
<sequence>MKFALLAIAIAATSSAAQVACTTDELKIAVTSQVLTVAGSVMQCALDIGVAATSVPYPTGVTPAQLAAMGDNLSCQKVYEKVQAGISSISPACILASTPTVVTSTQITEVSYPAFLALVAAGAKPPVAPANATSNSTTAPTPTETTTVPDATTTTTPAPTSEQSGSAATTIAPNNNDAAPGTDKKGSTSGASSVAAVTTLTLVAAFMA</sequence>
<proteinExistence type="predicted"/>
<evidence type="ECO:0000256" key="1">
    <source>
        <dbReference type="SAM" id="MobiDB-lite"/>
    </source>
</evidence>
<evidence type="ECO:0000313" key="3">
    <source>
        <dbReference type="EMBL" id="AIG55814.1"/>
    </source>
</evidence>
<feature type="signal peptide" evidence="2">
    <location>
        <begin position="1"/>
        <end position="16"/>
    </location>
</feature>
<feature type="compositionally biased region" description="Polar residues" evidence="1">
    <location>
        <begin position="161"/>
        <end position="177"/>
    </location>
</feature>
<name>A0A0A7CN11_ACHHY</name>